<proteinExistence type="predicted"/>
<gene>
    <name evidence="1" type="ORF">ATM17_07395</name>
</gene>
<dbReference type="RefSeq" id="WP_054728273.1">
    <property type="nucleotide sequence ID" value="NZ_CP009429.1"/>
</dbReference>
<evidence type="ECO:0000313" key="1">
    <source>
        <dbReference type="EMBL" id="AMU88866.1"/>
    </source>
</evidence>
<keyword evidence="2" id="KW-1185">Reference proteome</keyword>
<dbReference type="Proteomes" id="UP000076088">
    <property type="component" value="Chromosome"/>
</dbReference>
<reference evidence="2" key="1">
    <citation type="submission" date="2015-11" db="EMBL/GenBank/DDBJ databases">
        <title>Complete genome sequence of a polyethylene-glycol degrader Sphingopyxis macrogoltabida 203N (NBRC 111659).</title>
        <authorList>
            <person name="Yoshiyuki O."/>
            <person name="Shouta N."/>
            <person name="Nagata Y."/>
            <person name="Numata M."/>
            <person name="Tsuchikane K."/>
            <person name="Hosoyama A."/>
            <person name="Yamazoe A."/>
            <person name="Tsuda M."/>
            <person name="Fujita N."/>
            <person name="Kawai F."/>
        </authorList>
    </citation>
    <scope>NUCLEOTIDE SEQUENCE [LARGE SCALE GENOMIC DNA]</scope>
    <source>
        <strain evidence="2">203N</strain>
    </source>
</reference>
<reference evidence="1 2" key="2">
    <citation type="journal article" date="2016" name="Genome Announc.">
        <title>Complete Genome Sequence of Sphingopyxis macrogoltabida Strain 203N (NBRC 111659), a Polyethylene Glycol Degrader.</title>
        <authorList>
            <person name="Ohtsubo Y."/>
            <person name="Nonoyama S."/>
            <person name="Nagata Y."/>
            <person name="Numata M."/>
            <person name="Tsuchikane K."/>
            <person name="Hosoyama A."/>
            <person name="Yamazoe A."/>
            <person name="Tsuda M."/>
            <person name="Fujita N."/>
            <person name="Kawai F."/>
        </authorList>
    </citation>
    <scope>NUCLEOTIDE SEQUENCE [LARGE SCALE GENOMIC DNA]</scope>
    <source>
        <strain evidence="1 2">203N</strain>
    </source>
</reference>
<name>A0AAC8YZ32_SPHMC</name>
<evidence type="ECO:0000313" key="2">
    <source>
        <dbReference type="Proteomes" id="UP000076088"/>
    </source>
</evidence>
<sequence length="66" mass="7874">MRFEMVTIARDEFEAMRASLPCATREGLFETYRISQNSWYKLRDGQPVKRATLDRLRERYREVTGA</sequence>
<dbReference type="KEGG" id="smaz:LH19_12490"/>
<dbReference type="AlphaFoldDB" id="A0AAC8YZ32"/>
<dbReference type="EMBL" id="CP013344">
    <property type="protein sequence ID" value="AMU88866.1"/>
    <property type="molecule type" value="Genomic_DNA"/>
</dbReference>
<protein>
    <submittedName>
        <fullName evidence="1">Uncharacterized protein</fullName>
    </submittedName>
</protein>
<accession>A0AAC8YZ32</accession>
<organism evidence="1 2">
    <name type="scientific">Sphingopyxis macrogoltabida</name>
    <name type="common">Sphingomonas macrogoltabidus</name>
    <dbReference type="NCBI Taxonomy" id="33050"/>
    <lineage>
        <taxon>Bacteria</taxon>
        <taxon>Pseudomonadati</taxon>
        <taxon>Pseudomonadota</taxon>
        <taxon>Alphaproteobacteria</taxon>
        <taxon>Sphingomonadales</taxon>
        <taxon>Sphingomonadaceae</taxon>
        <taxon>Sphingopyxis</taxon>
    </lineage>
</organism>